<evidence type="ECO:0000259" key="2">
    <source>
        <dbReference type="PROSITE" id="PS51084"/>
    </source>
</evidence>
<dbReference type="InterPro" id="IPR011146">
    <property type="entry name" value="HIT-like"/>
</dbReference>
<feature type="domain" description="HIT" evidence="2">
    <location>
        <begin position="8"/>
        <end position="112"/>
    </location>
</feature>
<sequence>MAHDPNCPFCQKLADPIGWPEGEIVWQFPHSVALLGPWQHYTGYCVLVAREHATELSQLGPKRAAFLDEMARLAEAIEACFRPHKLNYELLGNQVPHLHWHIFPRDINDPERLRPVWFAIAEADTNADEKQRLETGTVPRADAVARLRAWLTTNGAPSA</sequence>
<protein>
    <submittedName>
        <fullName evidence="3">HIT family protein</fullName>
    </submittedName>
</protein>
<dbReference type="EMBL" id="JAGKQQ010000001">
    <property type="protein sequence ID" value="MBP3953967.1"/>
    <property type="molecule type" value="Genomic_DNA"/>
</dbReference>
<organism evidence="3 4">
    <name type="scientific">Gemmata palustris</name>
    <dbReference type="NCBI Taxonomy" id="2822762"/>
    <lineage>
        <taxon>Bacteria</taxon>
        <taxon>Pseudomonadati</taxon>
        <taxon>Planctomycetota</taxon>
        <taxon>Planctomycetia</taxon>
        <taxon>Gemmatales</taxon>
        <taxon>Gemmataceae</taxon>
        <taxon>Gemmata</taxon>
    </lineage>
</organism>
<feature type="short sequence motif" description="Histidine triad motif" evidence="1">
    <location>
        <begin position="97"/>
        <end position="101"/>
    </location>
</feature>
<gene>
    <name evidence="3" type="ORF">J8F10_01455</name>
</gene>
<dbReference type="InterPro" id="IPR036265">
    <property type="entry name" value="HIT-like_sf"/>
</dbReference>
<evidence type="ECO:0000313" key="3">
    <source>
        <dbReference type="EMBL" id="MBP3953967.1"/>
    </source>
</evidence>
<accession>A0ABS5BKF9</accession>
<evidence type="ECO:0000313" key="4">
    <source>
        <dbReference type="Proteomes" id="UP000676565"/>
    </source>
</evidence>
<dbReference type="PANTHER" id="PTHR46648">
    <property type="entry name" value="HIT FAMILY PROTEIN 1"/>
    <property type="match status" value="1"/>
</dbReference>
<dbReference type="Pfam" id="PF01230">
    <property type="entry name" value="HIT"/>
    <property type="match status" value="1"/>
</dbReference>
<dbReference type="SUPFAM" id="SSF54197">
    <property type="entry name" value="HIT-like"/>
    <property type="match status" value="1"/>
</dbReference>
<keyword evidence="4" id="KW-1185">Reference proteome</keyword>
<reference evidence="3 4" key="1">
    <citation type="submission" date="2021-04" db="EMBL/GenBank/DDBJ databases">
        <authorList>
            <person name="Ivanova A."/>
        </authorList>
    </citation>
    <scope>NUCLEOTIDE SEQUENCE [LARGE SCALE GENOMIC DNA]</scope>
    <source>
        <strain evidence="3 4">G18</strain>
    </source>
</reference>
<dbReference type="PROSITE" id="PS51084">
    <property type="entry name" value="HIT_2"/>
    <property type="match status" value="1"/>
</dbReference>
<dbReference type="PANTHER" id="PTHR46648:SF1">
    <property type="entry name" value="ADENOSINE 5'-MONOPHOSPHORAMIDASE HNT1"/>
    <property type="match status" value="1"/>
</dbReference>
<dbReference type="Proteomes" id="UP000676565">
    <property type="component" value="Unassembled WGS sequence"/>
</dbReference>
<proteinExistence type="predicted"/>
<name>A0ABS5BKF9_9BACT</name>
<evidence type="ECO:0000256" key="1">
    <source>
        <dbReference type="PROSITE-ProRule" id="PRU00464"/>
    </source>
</evidence>
<comment type="caution">
    <text evidence="3">The sequence shown here is derived from an EMBL/GenBank/DDBJ whole genome shotgun (WGS) entry which is preliminary data.</text>
</comment>
<dbReference type="InterPro" id="IPR001310">
    <property type="entry name" value="Histidine_triad_HIT"/>
</dbReference>
<dbReference type="RefSeq" id="WP_210651995.1">
    <property type="nucleotide sequence ID" value="NZ_JAGKQQ010000001.1"/>
</dbReference>
<dbReference type="Gene3D" id="3.30.428.10">
    <property type="entry name" value="HIT-like"/>
    <property type="match status" value="1"/>
</dbReference>